<sequence length="153" mass="17771">MFNSQGVSNMARADWISIARKTNHWLMVRVLETSNTKKTNRQSMSEYLEREPVGLITQGRLTISRWSEYLGLESVGLESQRRLTVGRWLKYLGSKPVGLLELDYYLGQGRFVAGIYASSWLWMVVDCTSTFSPLFPLYSSNPMLHWRRTRAWV</sequence>
<dbReference type="Proteomes" id="UP000017836">
    <property type="component" value="Unassembled WGS sequence"/>
</dbReference>
<gene>
    <name evidence="1" type="ORF">AMTR_s00144p00099490</name>
</gene>
<dbReference type="Gramene" id="ERN03688">
    <property type="protein sequence ID" value="ERN03688"/>
    <property type="gene ID" value="AMTR_s00144p00099490"/>
</dbReference>
<keyword evidence="2" id="KW-1185">Reference proteome</keyword>
<evidence type="ECO:0000313" key="1">
    <source>
        <dbReference type="EMBL" id="ERN03688.1"/>
    </source>
</evidence>
<accession>W1P700</accession>
<evidence type="ECO:0000313" key="2">
    <source>
        <dbReference type="Proteomes" id="UP000017836"/>
    </source>
</evidence>
<reference evidence="2" key="1">
    <citation type="journal article" date="2013" name="Science">
        <title>The Amborella genome and the evolution of flowering plants.</title>
        <authorList>
            <consortium name="Amborella Genome Project"/>
        </authorList>
    </citation>
    <scope>NUCLEOTIDE SEQUENCE [LARGE SCALE GENOMIC DNA]</scope>
</reference>
<dbReference type="HOGENOM" id="CLU_1715708_0_0_1"/>
<dbReference type="AlphaFoldDB" id="W1P700"/>
<protein>
    <submittedName>
        <fullName evidence="1">Uncharacterized protein</fullName>
    </submittedName>
</protein>
<dbReference type="EMBL" id="KI394342">
    <property type="protein sequence ID" value="ERN03688.1"/>
    <property type="molecule type" value="Genomic_DNA"/>
</dbReference>
<proteinExistence type="predicted"/>
<organism evidence="1 2">
    <name type="scientific">Amborella trichopoda</name>
    <dbReference type="NCBI Taxonomy" id="13333"/>
    <lineage>
        <taxon>Eukaryota</taxon>
        <taxon>Viridiplantae</taxon>
        <taxon>Streptophyta</taxon>
        <taxon>Embryophyta</taxon>
        <taxon>Tracheophyta</taxon>
        <taxon>Spermatophyta</taxon>
        <taxon>Magnoliopsida</taxon>
        <taxon>Amborellales</taxon>
        <taxon>Amborellaceae</taxon>
        <taxon>Amborella</taxon>
    </lineage>
</organism>
<name>W1P700_AMBTC</name>